<organism evidence="1 2">
    <name type="scientific">Acaulospora colombiana</name>
    <dbReference type="NCBI Taxonomy" id="27376"/>
    <lineage>
        <taxon>Eukaryota</taxon>
        <taxon>Fungi</taxon>
        <taxon>Fungi incertae sedis</taxon>
        <taxon>Mucoromycota</taxon>
        <taxon>Glomeromycotina</taxon>
        <taxon>Glomeromycetes</taxon>
        <taxon>Diversisporales</taxon>
        <taxon>Acaulosporaceae</taxon>
        <taxon>Acaulospora</taxon>
    </lineage>
</organism>
<protein>
    <submittedName>
        <fullName evidence="1">16671_t:CDS:1</fullName>
    </submittedName>
</protein>
<sequence length="781" mass="89691">MWEAALVEENKRLSVSSLVWLLGQIERLERSMKTVLETFRCIIGEDTGLILAQHHSKDEVQWAVMFEAITRSLFPTKRDWEDRGYTVEEETDLMTLFQMIAVVNDGITLKGEVWALLTGFPFDQESEQSTPLGLAVRFAAWRHKRPFPRDSTLSWPKELFSDICKHHRNKLHYIIQVLLQEFGILMNENTENGVRDFIIDCLTMLWETLDLDEGRPLAKEIRSTMLSTTLSVMGIPFTASTSLHDRMTMVIDTFDTQQDTQRYQPFVQALVLQILLDLCSFDCKSRLKLFQILRHSSLANLWKRDLTIRSFTIPSSRMHFWPYIKRWYPTDRTSKHPWAIELAAAVKNTIDHLPRVLIKGSDEWNILTIALETLAVCIGANTFSEISSVSSSDLSPDRCFEWLLDVLSNLSAGMYDERFGFIVSSMLTGSVRNLLRDAFYCSDSTILVGAGYSSLTRRKILVNRCSDPSLIFAACALFGWNYEPSRPRAADAAWGTRALKGAFAHWDNYEPHMFLECDKKLLPELGNREEDNEFWDDYVIRFLQRRAHPIKRLFVETQGSRPFMEVKANEVAKEIFDTSMVTFGNMVSRDSSRASTNKRLRLHVGILKVVTQLSALHGFGQNFLKPNNLKWFNKLQWDPLEGDRAIKELGFSSYTPIGALNYWLHVMIDSKALKGHQVKAIINSDILKTSQERGAPDVIKFISLVSNLDPDVRNQLRRPERGNPTPINICTRILGEIVDTQEEKMRSNSTYWETQGKALFGVQSFQEWRDGVGLLIDKLNQ</sequence>
<gene>
    <name evidence="1" type="ORF">ACOLOM_LOCUS8851</name>
</gene>
<evidence type="ECO:0000313" key="2">
    <source>
        <dbReference type="Proteomes" id="UP000789525"/>
    </source>
</evidence>
<keyword evidence="2" id="KW-1185">Reference proteome</keyword>
<comment type="caution">
    <text evidence="1">The sequence shown here is derived from an EMBL/GenBank/DDBJ whole genome shotgun (WGS) entry which is preliminary data.</text>
</comment>
<name>A0ACA9NND8_9GLOM</name>
<evidence type="ECO:0000313" key="1">
    <source>
        <dbReference type="EMBL" id="CAG8668289.1"/>
    </source>
</evidence>
<dbReference type="EMBL" id="CAJVPT010023998">
    <property type="protein sequence ID" value="CAG8668289.1"/>
    <property type="molecule type" value="Genomic_DNA"/>
</dbReference>
<reference evidence="1" key="1">
    <citation type="submission" date="2021-06" db="EMBL/GenBank/DDBJ databases">
        <authorList>
            <person name="Kallberg Y."/>
            <person name="Tangrot J."/>
            <person name="Rosling A."/>
        </authorList>
    </citation>
    <scope>NUCLEOTIDE SEQUENCE</scope>
    <source>
        <strain evidence="1">CL356</strain>
    </source>
</reference>
<dbReference type="Proteomes" id="UP000789525">
    <property type="component" value="Unassembled WGS sequence"/>
</dbReference>
<proteinExistence type="predicted"/>
<accession>A0ACA9NND8</accession>